<protein>
    <submittedName>
        <fullName evidence="1">Uncharacterized protein</fullName>
    </submittedName>
</protein>
<evidence type="ECO:0000313" key="1">
    <source>
        <dbReference type="EMBL" id="KAK7825220.1"/>
    </source>
</evidence>
<dbReference type="EMBL" id="JBBHLL010000041">
    <property type="protein sequence ID" value="KAK7825220.1"/>
    <property type="molecule type" value="Genomic_DNA"/>
</dbReference>
<sequence>MANYHSVRSKAKTSFTEDGSLMNDYLVRSMEQSTAQHLKDAVLLTVTIQVSSVSPSTPSPSGFWFQAEPFISCWVIGQCWTFSSQ</sequence>
<name>A0AAW0JFF1_MYOGA</name>
<comment type="caution">
    <text evidence="1">The sequence shown here is derived from an EMBL/GenBank/DDBJ whole genome shotgun (WGS) entry which is preliminary data.</text>
</comment>
<gene>
    <name evidence="1" type="ORF">U0070_009709</name>
</gene>
<reference evidence="1 2" key="1">
    <citation type="journal article" date="2023" name="bioRxiv">
        <title>Conserved and derived expression patterns and positive selection on dental genes reveal complex evolutionary context of ever-growing rodent molars.</title>
        <authorList>
            <person name="Calamari Z.T."/>
            <person name="Song A."/>
            <person name="Cohen E."/>
            <person name="Akter M."/>
            <person name="Roy R.D."/>
            <person name="Hallikas O."/>
            <person name="Christensen M.M."/>
            <person name="Li P."/>
            <person name="Marangoni P."/>
            <person name="Jernvall J."/>
            <person name="Klein O.D."/>
        </authorList>
    </citation>
    <scope>NUCLEOTIDE SEQUENCE [LARGE SCALE GENOMIC DNA]</scope>
    <source>
        <strain evidence="1">V071</strain>
    </source>
</reference>
<proteinExistence type="predicted"/>
<dbReference type="AlphaFoldDB" id="A0AAW0JFF1"/>
<evidence type="ECO:0000313" key="2">
    <source>
        <dbReference type="Proteomes" id="UP001488838"/>
    </source>
</evidence>
<keyword evidence="2" id="KW-1185">Reference proteome</keyword>
<dbReference type="Proteomes" id="UP001488838">
    <property type="component" value="Unassembled WGS sequence"/>
</dbReference>
<accession>A0AAW0JFF1</accession>
<organism evidence="1 2">
    <name type="scientific">Myodes glareolus</name>
    <name type="common">Bank vole</name>
    <name type="synonym">Clethrionomys glareolus</name>
    <dbReference type="NCBI Taxonomy" id="447135"/>
    <lineage>
        <taxon>Eukaryota</taxon>
        <taxon>Metazoa</taxon>
        <taxon>Chordata</taxon>
        <taxon>Craniata</taxon>
        <taxon>Vertebrata</taxon>
        <taxon>Euteleostomi</taxon>
        <taxon>Mammalia</taxon>
        <taxon>Eutheria</taxon>
        <taxon>Euarchontoglires</taxon>
        <taxon>Glires</taxon>
        <taxon>Rodentia</taxon>
        <taxon>Myomorpha</taxon>
        <taxon>Muroidea</taxon>
        <taxon>Cricetidae</taxon>
        <taxon>Arvicolinae</taxon>
        <taxon>Myodes</taxon>
    </lineage>
</organism>